<accession>A0A0D2HM81</accession>
<dbReference type="InParanoid" id="A0A0D2HM81"/>
<proteinExistence type="predicted"/>
<feature type="transmembrane region" description="Helical" evidence="4">
    <location>
        <begin position="289"/>
        <end position="306"/>
    </location>
</feature>
<feature type="transmembrane region" description="Helical" evidence="4">
    <location>
        <begin position="107"/>
        <end position="130"/>
    </location>
</feature>
<feature type="transmembrane region" description="Helical" evidence="4">
    <location>
        <begin position="42"/>
        <end position="63"/>
    </location>
</feature>
<dbReference type="AlphaFoldDB" id="A0A0D2HM81"/>
<comment type="caution">
    <text evidence="6">The sequence shown here is derived from an EMBL/GenBank/DDBJ whole genome shotgun (WGS) entry which is preliminary data.</text>
</comment>
<evidence type="ECO:0000256" key="2">
    <source>
        <dbReference type="ARBA" id="ARBA00022989"/>
    </source>
</evidence>
<evidence type="ECO:0000313" key="6">
    <source>
        <dbReference type="EMBL" id="KIX11723.1"/>
    </source>
</evidence>
<dbReference type="PATRIC" id="fig|1429043.3.peg.4825"/>
<feature type="transmembrane region" description="Helical" evidence="4">
    <location>
        <begin position="351"/>
        <end position="371"/>
    </location>
</feature>
<protein>
    <submittedName>
        <fullName evidence="6">MFS transporter</fullName>
    </submittedName>
</protein>
<dbReference type="RefSeq" id="WP_044351633.1">
    <property type="nucleotide sequence ID" value="NZ_AZAC01000045.1"/>
</dbReference>
<dbReference type="PANTHER" id="PTHR23518:SF2">
    <property type="entry name" value="MAJOR FACILITATOR SUPERFAMILY TRANSPORTER"/>
    <property type="match status" value="1"/>
</dbReference>
<gene>
    <name evidence="6" type="ORF">X474_22805</name>
</gene>
<evidence type="ECO:0000256" key="3">
    <source>
        <dbReference type="ARBA" id="ARBA00023136"/>
    </source>
</evidence>
<name>A0A0D2HM81_9BACT</name>
<evidence type="ECO:0000259" key="5">
    <source>
        <dbReference type="PROSITE" id="PS50850"/>
    </source>
</evidence>
<feature type="transmembrane region" description="Helical" evidence="4">
    <location>
        <begin position="151"/>
        <end position="167"/>
    </location>
</feature>
<evidence type="ECO:0000256" key="4">
    <source>
        <dbReference type="SAM" id="Phobius"/>
    </source>
</evidence>
<keyword evidence="2 4" id="KW-1133">Transmembrane helix</keyword>
<evidence type="ECO:0000313" key="7">
    <source>
        <dbReference type="Proteomes" id="UP000032233"/>
    </source>
</evidence>
<dbReference type="InterPro" id="IPR011701">
    <property type="entry name" value="MFS"/>
</dbReference>
<dbReference type="SUPFAM" id="SSF103473">
    <property type="entry name" value="MFS general substrate transporter"/>
    <property type="match status" value="1"/>
</dbReference>
<dbReference type="InterPro" id="IPR036259">
    <property type="entry name" value="MFS_trans_sf"/>
</dbReference>
<feature type="transmembrane region" description="Helical" evidence="4">
    <location>
        <begin position="377"/>
        <end position="395"/>
    </location>
</feature>
<dbReference type="Pfam" id="PF07690">
    <property type="entry name" value="MFS_1"/>
    <property type="match status" value="2"/>
</dbReference>
<feature type="transmembrane region" description="Helical" evidence="4">
    <location>
        <begin position="83"/>
        <end position="101"/>
    </location>
</feature>
<feature type="transmembrane region" description="Helical" evidence="4">
    <location>
        <begin position="12"/>
        <end position="30"/>
    </location>
</feature>
<dbReference type="Gene3D" id="1.20.1250.20">
    <property type="entry name" value="MFS general substrate transporter like domains"/>
    <property type="match status" value="2"/>
</dbReference>
<reference evidence="6 7" key="1">
    <citation type="submission" date="2013-11" db="EMBL/GenBank/DDBJ databases">
        <title>Metagenomic analysis of a methanogenic consortium involved in long chain n-alkane degradation.</title>
        <authorList>
            <person name="Davidova I.A."/>
            <person name="Callaghan A.V."/>
            <person name="Wawrik B."/>
            <person name="Pruitt S."/>
            <person name="Marks C."/>
            <person name="Duncan K.E."/>
            <person name="Suflita J.M."/>
        </authorList>
    </citation>
    <scope>NUCLEOTIDE SEQUENCE [LARGE SCALE GENOMIC DNA]</scope>
    <source>
        <strain evidence="6 7">SPR</strain>
    </source>
</reference>
<dbReference type="Proteomes" id="UP000032233">
    <property type="component" value="Unassembled WGS sequence"/>
</dbReference>
<keyword evidence="1 4" id="KW-0812">Transmembrane</keyword>
<feature type="transmembrane region" description="Helical" evidence="4">
    <location>
        <begin position="256"/>
        <end position="277"/>
    </location>
</feature>
<dbReference type="STRING" id="1429043.X474_22805"/>
<keyword evidence="3 4" id="KW-0472">Membrane</keyword>
<dbReference type="EMBL" id="AZAC01000045">
    <property type="protein sequence ID" value="KIX11723.1"/>
    <property type="molecule type" value="Genomic_DNA"/>
</dbReference>
<feature type="transmembrane region" description="Helical" evidence="4">
    <location>
        <begin position="173"/>
        <end position="190"/>
    </location>
</feature>
<feature type="domain" description="Major facilitator superfamily (MFS) profile" evidence="5">
    <location>
        <begin position="8"/>
        <end position="399"/>
    </location>
</feature>
<dbReference type="InterPro" id="IPR020846">
    <property type="entry name" value="MFS_dom"/>
</dbReference>
<dbReference type="OrthoDB" id="1988at2"/>
<sequence>MKLSANKFLSFLGLNRQLAGLLGMVILVGLGERMAERFLPIYLTALGGGVLSIGLLNGLDNFLSAFYAFPGGYLSTRLGAKKALLIFNLMAMAGFALVILIPRWQAVLAGAVLFLSWSAISLPASMSLIARVLPAHKRTMGVSMHSLVRRIPMALGPILGGLCISLWGEVTGVRLAFGFALCMALVALLLQQRFLPEKKENQSNNPDLKIGRGFSLLPPELRRLLLADILIRFCEQIPYAFVVIWAMRIIASPISAFDFGLLSALEMVTAMFIYVPVAHFADKFGKKPFVVITFVFFSLFPLALYFSRSFGALAACFVLRGLKEFGEPARKALIMDLAPQGKKALSFGTYYMFRDFVVSLAAFGGAFLWMISPEVNFFTAFGFGVLGTFVFAIWGREPGREREGRQTNRPGV</sequence>
<keyword evidence="7" id="KW-1185">Reference proteome</keyword>
<organism evidence="6 7">
    <name type="scientific">Dethiosulfatarculus sandiegensis</name>
    <dbReference type="NCBI Taxonomy" id="1429043"/>
    <lineage>
        <taxon>Bacteria</taxon>
        <taxon>Pseudomonadati</taxon>
        <taxon>Thermodesulfobacteriota</taxon>
        <taxon>Desulfarculia</taxon>
        <taxon>Desulfarculales</taxon>
        <taxon>Desulfarculaceae</taxon>
        <taxon>Dethiosulfatarculus</taxon>
    </lineage>
</organism>
<dbReference type="PROSITE" id="PS50850">
    <property type="entry name" value="MFS"/>
    <property type="match status" value="1"/>
</dbReference>
<evidence type="ECO:0000256" key="1">
    <source>
        <dbReference type="ARBA" id="ARBA00022692"/>
    </source>
</evidence>
<dbReference type="PANTHER" id="PTHR23518">
    <property type="entry name" value="C-METHYLTRANSFERASE"/>
    <property type="match status" value="1"/>
</dbReference>
<dbReference type="GO" id="GO:0022857">
    <property type="term" value="F:transmembrane transporter activity"/>
    <property type="evidence" value="ECO:0007669"/>
    <property type="project" value="InterPro"/>
</dbReference>